<evidence type="ECO:0000256" key="4">
    <source>
        <dbReference type="ARBA" id="ARBA00022741"/>
    </source>
</evidence>
<evidence type="ECO:0000256" key="11">
    <source>
        <dbReference type="PIRNR" id="PIRNR005719"/>
    </source>
</evidence>
<feature type="coiled-coil region" evidence="12">
    <location>
        <begin position="513"/>
        <end position="547"/>
    </location>
</feature>
<dbReference type="GO" id="GO:0007076">
    <property type="term" value="P:mitotic chromosome condensation"/>
    <property type="evidence" value="ECO:0007669"/>
    <property type="project" value="UniProtKB-ARBA"/>
</dbReference>
<dbReference type="InterPro" id="IPR027417">
    <property type="entry name" value="P-loop_NTPase"/>
</dbReference>
<keyword evidence="5" id="KW-0498">Mitosis</keyword>
<dbReference type="PANTHER" id="PTHR18937">
    <property type="entry name" value="STRUCTURAL MAINTENANCE OF CHROMOSOMES SMC FAMILY MEMBER"/>
    <property type="match status" value="1"/>
</dbReference>
<feature type="compositionally biased region" description="Acidic residues" evidence="13">
    <location>
        <begin position="86"/>
        <end position="99"/>
    </location>
</feature>
<feature type="coiled-coil region" evidence="12">
    <location>
        <begin position="450"/>
        <end position="477"/>
    </location>
</feature>
<feature type="compositionally biased region" description="Low complexity" evidence="13">
    <location>
        <begin position="8"/>
        <end position="20"/>
    </location>
</feature>
<dbReference type="Gene3D" id="1.10.287.1490">
    <property type="match status" value="1"/>
</dbReference>
<dbReference type="VEuPathDB" id="FungiDB:TREMEDRAFT_27197"/>
<keyword evidence="4" id="KW-0547">Nucleotide-binding</keyword>
<feature type="compositionally biased region" description="Acidic residues" evidence="13">
    <location>
        <begin position="205"/>
        <end position="215"/>
    </location>
</feature>
<keyword evidence="9 11" id="KW-0539">Nucleus</keyword>
<feature type="compositionally biased region" description="Acidic residues" evidence="13">
    <location>
        <begin position="1228"/>
        <end position="1238"/>
    </location>
</feature>
<dbReference type="GO" id="GO:0005524">
    <property type="term" value="F:ATP binding"/>
    <property type="evidence" value="ECO:0007669"/>
    <property type="project" value="UniProtKB-KW"/>
</dbReference>
<dbReference type="Gene3D" id="3.40.50.300">
    <property type="entry name" value="P-loop containing nucleotide triphosphate hydrolases"/>
    <property type="match status" value="2"/>
</dbReference>
<gene>
    <name evidence="15" type="ORF">M231_04715</name>
</gene>
<dbReference type="InterPro" id="IPR036277">
    <property type="entry name" value="SMC_hinge_sf"/>
</dbReference>
<dbReference type="OrthoDB" id="5575062at2759"/>
<dbReference type="STRING" id="5217.A0A4Q1BK49"/>
<dbReference type="Pfam" id="PF02463">
    <property type="entry name" value="SMC_N"/>
    <property type="match status" value="1"/>
</dbReference>
<evidence type="ECO:0000256" key="2">
    <source>
        <dbReference type="ARBA" id="ARBA00006005"/>
    </source>
</evidence>
<dbReference type="GO" id="GO:0000796">
    <property type="term" value="C:condensin complex"/>
    <property type="evidence" value="ECO:0007669"/>
    <property type="project" value="TreeGrafter"/>
</dbReference>
<reference evidence="15 16" key="1">
    <citation type="submission" date="2016-06" db="EMBL/GenBank/DDBJ databases">
        <title>Evolution of pathogenesis and genome organization in the Tremellales.</title>
        <authorList>
            <person name="Cuomo C."/>
            <person name="Litvintseva A."/>
            <person name="Heitman J."/>
            <person name="Chen Y."/>
            <person name="Sun S."/>
            <person name="Springer D."/>
            <person name="Dromer F."/>
            <person name="Young S."/>
            <person name="Zeng Q."/>
            <person name="Chapman S."/>
            <person name="Gujja S."/>
            <person name="Saif S."/>
            <person name="Birren B."/>
        </authorList>
    </citation>
    <scope>NUCLEOTIDE SEQUENCE [LARGE SCALE GENOMIC DNA]</scope>
    <source>
        <strain evidence="15 16">ATCC 28783</strain>
    </source>
</reference>
<comment type="caution">
    <text evidence="15">The sequence shown here is derived from an EMBL/GenBank/DDBJ whole genome shotgun (WGS) entry which is preliminary data.</text>
</comment>
<dbReference type="SMART" id="SM00968">
    <property type="entry name" value="SMC_hinge"/>
    <property type="match status" value="1"/>
</dbReference>
<evidence type="ECO:0000256" key="3">
    <source>
        <dbReference type="ARBA" id="ARBA00022618"/>
    </source>
</evidence>
<keyword evidence="16" id="KW-1185">Reference proteome</keyword>
<evidence type="ECO:0000256" key="6">
    <source>
        <dbReference type="ARBA" id="ARBA00022840"/>
    </source>
</evidence>
<dbReference type="InParanoid" id="A0A4Q1BK49"/>
<feature type="compositionally biased region" description="Pro residues" evidence="13">
    <location>
        <begin position="247"/>
        <end position="260"/>
    </location>
</feature>
<feature type="domain" description="SMC hinge" evidence="14">
    <location>
        <begin position="792"/>
        <end position="905"/>
    </location>
</feature>
<keyword evidence="7 12" id="KW-0175">Coiled coil</keyword>
<evidence type="ECO:0000313" key="15">
    <source>
        <dbReference type="EMBL" id="RXK38046.1"/>
    </source>
</evidence>
<evidence type="ECO:0000313" key="16">
    <source>
        <dbReference type="Proteomes" id="UP000289152"/>
    </source>
</evidence>
<comment type="subcellular location">
    <subcellularLocation>
        <location evidence="1 11">Nucleus</location>
    </subcellularLocation>
</comment>
<feature type="region of interest" description="Disordered" evidence="13">
    <location>
        <begin position="1228"/>
        <end position="1263"/>
    </location>
</feature>
<keyword evidence="10" id="KW-0131">Cell cycle</keyword>
<dbReference type="SUPFAM" id="SSF57997">
    <property type="entry name" value="Tropomyosin"/>
    <property type="match status" value="1"/>
</dbReference>
<dbReference type="FunFam" id="3.40.50.300:FF:000481">
    <property type="entry name" value="Structural maintenance of chromosomes 4"/>
    <property type="match status" value="1"/>
</dbReference>
<feature type="coiled-coil region" evidence="12">
    <location>
        <begin position="611"/>
        <end position="645"/>
    </location>
</feature>
<evidence type="ECO:0000256" key="5">
    <source>
        <dbReference type="ARBA" id="ARBA00022776"/>
    </source>
</evidence>
<dbReference type="FunFam" id="3.40.50.300:FF:000585">
    <property type="entry name" value="Structural maintenance of chromosomes 4"/>
    <property type="match status" value="1"/>
</dbReference>
<sequence length="1536" mass="170568">MPPKRSTRVVSGASTTSTRSSRARKLAVPSPSPSDGSPAKDHAQDSDDESEQDVKPNTRRSTGKGKTAVKAEPRRTAKPVPTARDEESDQDEEEEEQDDEVHVKIEKPSSSGKLVKVNKGKTSSTAGNKTRKKVVEPELDEEEMTTPPVEDVSQPIPSGTQTSSSSHLPTPPPEQDQSSSEEDIDFTPSKSGPSIAASRSKNEEDQSAQDAEDADATITLPSPPKIDDDVPSTPQTPTAPRVVPIPMTAPAPPPPAPTGPKPRLTIHKLVLVNFKSYAGRQEIGPFHKSFSAIVGPNGSGKSNTIDALLFVFGYRASKMRQGKLSELIHNSAGKEGLESCSVEVWFREIVDLPGVDNFLLVPNSQLVVTRTAYRNNSSKYTINDKTSSFTEVTSLLKGKGIDLDHNRFLILQGEVESIAQMKAKAQNEHEDGLLEYLEDIIGTTKYKQPIEDANLEVESLNEQRGEKMNRLRVVEREKAALEATEAFLKDSNELTRKKSLLWQYHMYTLTNNIEITSKAIESLTADLSQEQERNAGHLAEIDSLQKEYDEKLATFEQVKKFTDDLVKESKKFEKEEVGLQEKKKHLVSKQKKFKKSITEDGHARSEALSTIDNLSSELEKNRVKVADLEKKLVTEEAELDEVRESLKDKTEGFTSQIEIKQRELEPWTAKISEKQSLIDVATSERDLLTQKASGMQSALDEAKVNLEKLRGSDASKQQEYAALQKEVIRVQQQLSDAEKAAAGTSAKGEQLRSKLSSCRQRADEAKASLAADKSENAVLNSLNKLKTQGRIKGFHGRLGDLGVIDDKYDVAVTTACSALNNLVVDTVEQGQACIEHLRKGNVGRASFMVLDKLPPRDLGRIETPENVPRLFDLIKPKDPKFAPAFFKGVFNTLVAEDLAQAQRIGYGKKRWRVVTLAGQLIDPSGTMSGGGTKVSRGGMSSKFVGDKVAPEVVARYEQESVQAEQELSAFQAEKKAAEAEVTRLKKRVPEMEIAIEKMELDVQTGSKRIAEAEKRLSELKSQSKPDAEDEKRIKTLNSEITSLSKEIDKLREKSSGISDQIKSLQNQILEVGGVRLRAIQSKVSITKGLVDLANEAITKAEVNQAKSQRDAEKLEKTILSNQEKLKEVETELSVVEGDLQAVSADLNVIRDKVQEAQDSSTDVQEALSASKLELDEKSADINAFRTLEMDYKQKIEDNSRIQKDSKDKLKHWKKRHEELELAYIDEEDEDDEIIEEQTVEDREGEIVKGEKKENDEGKSKSKKDSFELVEYSSDELRSVDKEMLTAEITALEEEVTKAKPNLNVLADYRKRETEFLDRAKDMEIVTTARDNAKKRYDELRKVRLEEFMAGFTAISAKLKEMYQMITMGGNAEIELIDSMDPFSEGVVLSIMPPKKSWRAIANLSGGEKTLASLALVFALHVFKPTPLYFMDEIDAALDFKNVSIVANYIQSKTQAAQFIVISLRNDMFELAHRLVGIYKTSNCTKSIAIDNKDLRSQALPKRRVMPSDPNRHNVSAAPTPAKSIPSSTPLPQRIAV</sequence>
<evidence type="ECO:0000256" key="8">
    <source>
        <dbReference type="ARBA" id="ARBA00023067"/>
    </source>
</evidence>
<dbReference type="FunCoup" id="A0A4Q1BK49">
    <property type="interactions" value="382"/>
</dbReference>
<dbReference type="SUPFAM" id="SSF75553">
    <property type="entry name" value="Smc hinge domain"/>
    <property type="match status" value="1"/>
</dbReference>
<dbReference type="Proteomes" id="UP000289152">
    <property type="component" value="Unassembled WGS sequence"/>
</dbReference>
<dbReference type="EMBL" id="SDIL01000055">
    <property type="protein sequence ID" value="RXK38046.1"/>
    <property type="molecule type" value="Genomic_DNA"/>
</dbReference>
<comment type="similarity">
    <text evidence="2">Belongs to the SMC family. SMC4 subfamily.</text>
</comment>
<evidence type="ECO:0000256" key="1">
    <source>
        <dbReference type="ARBA" id="ARBA00004123"/>
    </source>
</evidence>
<evidence type="ECO:0000256" key="12">
    <source>
        <dbReference type="SAM" id="Coils"/>
    </source>
</evidence>
<keyword evidence="8" id="KW-0226">DNA condensation</keyword>
<dbReference type="Gene3D" id="3.30.70.1620">
    <property type="match status" value="1"/>
</dbReference>
<feature type="coiled-coil region" evidence="12">
    <location>
        <begin position="706"/>
        <end position="740"/>
    </location>
</feature>
<dbReference type="InterPro" id="IPR010935">
    <property type="entry name" value="SMC_hinge"/>
</dbReference>
<evidence type="ECO:0000256" key="10">
    <source>
        <dbReference type="ARBA" id="ARBA00023306"/>
    </source>
</evidence>
<keyword evidence="6" id="KW-0067">ATP-binding</keyword>
<dbReference type="Gene3D" id="1.20.1060.20">
    <property type="match status" value="1"/>
</dbReference>
<name>A0A4Q1BK49_TREME</name>
<dbReference type="GO" id="GO:0051301">
    <property type="term" value="P:cell division"/>
    <property type="evidence" value="ECO:0007669"/>
    <property type="project" value="UniProtKB-KW"/>
</dbReference>
<evidence type="ECO:0000256" key="9">
    <source>
        <dbReference type="ARBA" id="ARBA00023242"/>
    </source>
</evidence>
<keyword evidence="3" id="KW-0132">Cell division</keyword>
<feature type="region of interest" description="Disordered" evidence="13">
    <location>
        <begin position="1498"/>
        <end position="1536"/>
    </location>
</feature>
<dbReference type="Pfam" id="PF06470">
    <property type="entry name" value="SMC_hinge"/>
    <property type="match status" value="1"/>
</dbReference>
<feature type="coiled-coil region" evidence="12">
    <location>
        <begin position="953"/>
        <end position="1067"/>
    </location>
</feature>
<dbReference type="InterPro" id="IPR003395">
    <property type="entry name" value="RecF/RecN/SMC_N"/>
</dbReference>
<feature type="coiled-coil region" evidence="12">
    <location>
        <begin position="1097"/>
        <end position="1159"/>
    </location>
</feature>
<protein>
    <recommendedName>
        <fullName evidence="11">Structural maintenance of chromosomes protein</fullName>
    </recommendedName>
</protein>
<dbReference type="PANTHER" id="PTHR18937:SF172">
    <property type="entry name" value="STRUCTURAL MAINTENANCE OF CHROMOSOMES PROTEIN"/>
    <property type="match status" value="1"/>
</dbReference>
<accession>A0A4Q1BK49</accession>
<feature type="compositionally biased region" description="Basic and acidic residues" evidence="13">
    <location>
        <begin position="1239"/>
        <end position="1263"/>
    </location>
</feature>
<dbReference type="PIRSF" id="PIRSF005719">
    <property type="entry name" value="SMC"/>
    <property type="match status" value="1"/>
</dbReference>
<dbReference type="GO" id="GO:0005634">
    <property type="term" value="C:nucleus"/>
    <property type="evidence" value="ECO:0007669"/>
    <property type="project" value="UniProtKB-SubCell"/>
</dbReference>
<evidence type="ECO:0000256" key="13">
    <source>
        <dbReference type="SAM" id="MobiDB-lite"/>
    </source>
</evidence>
<evidence type="ECO:0000259" key="14">
    <source>
        <dbReference type="SMART" id="SM00968"/>
    </source>
</evidence>
<feature type="region of interest" description="Disordered" evidence="13">
    <location>
        <begin position="1"/>
        <end position="262"/>
    </location>
</feature>
<proteinExistence type="inferred from homology"/>
<organism evidence="15 16">
    <name type="scientific">Tremella mesenterica</name>
    <name type="common">Jelly fungus</name>
    <dbReference type="NCBI Taxonomy" id="5217"/>
    <lineage>
        <taxon>Eukaryota</taxon>
        <taxon>Fungi</taxon>
        <taxon>Dikarya</taxon>
        <taxon>Basidiomycota</taxon>
        <taxon>Agaricomycotina</taxon>
        <taxon>Tremellomycetes</taxon>
        <taxon>Tremellales</taxon>
        <taxon>Tremellaceae</taxon>
        <taxon>Tremella</taxon>
    </lineage>
</organism>
<evidence type="ECO:0000256" key="7">
    <source>
        <dbReference type="ARBA" id="ARBA00023054"/>
    </source>
</evidence>
<dbReference type="InterPro" id="IPR024704">
    <property type="entry name" value="SMC"/>
</dbReference>
<dbReference type="SUPFAM" id="SSF52540">
    <property type="entry name" value="P-loop containing nucleoside triphosphate hydrolases"/>
    <property type="match status" value="1"/>
</dbReference>